<keyword evidence="2" id="KW-1185">Reference proteome</keyword>
<dbReference type="EMBL" id="CP096115">
    <property type="protein sequence ID" value="UUX93223.1"/>
    <property type="molecule type" value="Genomic_DNA"/>
</dbReference>
<protein>
    <submittedName>
        <fullName evidence="1">Uncharacterized protein</fullName>
    </submittedName>
</protein>
<dbReference type="RefSeq" id="WP_257743363.1">
    <property type="nucleotide sequence ID" value="NZ_CP096115.1"/>
</dbReference>
<evidence type="ECO:0000313" key="1">
    <source>
        <dbReference type="EMBL" id="UUX93223.1"/>
    </source>
</evidence>
<dbReference type="Proteomes" id="UP001060368">
    <property type="component" value="Chromosome"/>
</dbReference>
<dbReference type="AlphaFoldDB" id="A0A9E7TJ39"/>
<accession>A0A9E7TJ39</accession>
<dbReference type="KEGG" id="mend:L6E24_03620"/>
<organism evidence="1 2">
    <name type="scientific">Methanoplanus endosymbiosus</name>
    <dbReference type="NCBI Taxonomy" id="33865"/>
    <lineage>
        <taxon>Archaea</taxon>
        <taxon>Methanobacteriati</taxon>
        <taxon>Methanobacteriota</taxon>
        <taxon>Stenosarchaea group</taxon>
        <taxon>Methanomicrobia</taxon>
        <taxon>Methanomicrobiales</taxon>
        <taxon>Methanomicrobiaceae</taxon>
        <taxon>Methanoplanus</taxon>
    </lineage>
</organism>
<dbReference type="GeneID" id="74306754"/>
<evidence type="ECO:0000313" key="2">
    <source>
        <dbReference type="Proteomes" id="UP001060368"/>
    </source>
</evidence>
<sequence>MSGQRVFWQSILKKAFEGRLIPQDPDDEPASVLPERILAEKKERAEFAEWLKQEKKVKK</sequence>
<reference evidence="1" key="1">
    <citation type="submission" date="2022-04" db="EMBL/GenBank/DDBJ databases">
        <title>Complete genome of Methanoplanus endosymbiosus DSM 3599.</title>
        <authorList>
            <person name="Chen S.-C."/>
            <person name="You Y.-T."/>
            <person name="Zhou Y.-Z."/>
            <person name="Lai M.-C."/>
        </authorList>
    </citation>
    <scope>NUCLEOTIDE SEQUENCE</scope>
    <source>
        <strain evidence="1">DSM 3599</strain>
    </source>
</reference>
<name>A0A9E7TJ39_9EURY</name>
<gene>
    <name evidence="1" type="ORF">L6E24_03620</name>
</gene>
<proteinExistence type="predicted"/>